<proteinExistence type="predicted"/>
<dbReference type="EMBL" id="UPPP01000057">
    <property type="protein sequence ID" value="VBB05675.1"/>
    <property type="molecule type" value="Genomic_DNA"/>
</dbReference>
<evidence type="ECO:0000313" key="3">
    <source>
        <dbReference type="Proteomes" id="UP000277811"/>
    </source>
</evidence>
<accession>A0A498R3D6</accession>
<dbReference type="OrthoDB" id="9813321at2"/>
<dbReference type="NCBIfam" id="TIGR02605">
    <property type="entry name" value="CxxC_CxxC_SSSS"/>
    <property type="match status" value="1"/>
</dbReference>
<dbReference type="Pfam" id="PF09723">
    <property type="entry name" value="Zn_ribbon_8"/>
    <property type="match status" value="1"/>
</dbReference>
<evidence type="ECO:0000259" key="1">
    <source>
        <dbReference type="SMART" id="SM00834"/>
    </source>
</evidence>
<name>A0A498R3D6_9FIRM</name>
<dbReference type="InterPro" id="IPR013429">
    <property type="entry name" value="Regulatory_FmdB_Zinc_ribbon"/>
</dbReference>
<feature type="domain" description="Putative regulatory protein FmdB zinc ribbon" evidence="1">
    <location>
        <begin position="1"/>
        <end position="42"/>
    </location>
</feature>
<reference evidence="2 3" key="1">
    <citation type="submission" date="2018-06" db="EMBL/GenBank/DDBJ databases">
        <authorList>
            <person name="Strepis N."/>
        </authorList>
    </citation>
    <scope>NUCLEOTIDE SEQUENCE [LARGE SCALE GENOMIC DNA]</scope>
    <source>
        <strain evidence="2">LUCI</strain>
    </source>
</reference>
<dbReference type="Proteomes" id="UP000277811">
    <property type="component" value="Unassembled WGS sequence"/>
</dbReference>
<dbReference type="RefSeq" id="WP_122626650.1">
    <property type="nucleotide sequence ID" value="NZ_UPPP01000057.1"/>
</dbReference>
<protein>
    <submittedName>
        <fullName evidence="2">Rubredoxin-type fold</fullName>
    </submittedName>
</protein>
<dbReference type="SMART" id="SM00834">
    <property type="entry name" value="CxxC_CXXC_SSSS"/>
    <property type="match status" value="1"/>
</dbReference>
<evidence type="ECO:0000313" key="2">
    <source>
        <dbReference type="EMBL" id="VBB05675.1"/>
    </source>
</evidence>
<keyword evidence="3" id="KW-1185">Reference proteome</keyword>
<dbReference type="AlphaFoldDB" id="A0A498R3D6"/>
<organism evidence="2 3">
    <name type="scientific">Lucifera butyrica</name>
    <dbReference type="NCBI Taxonomy" id="1351585"/>
    <lineage>
        <taxon>Bacteria</taxon>
        <taxon>Bacillati</taxon>
        <taxon>Bacillota</taxon>
        <taxon>Negativicutes</taxon>
        <taxon>Veillonellales</taxon>
        <taxon>Veillonellaceae</taxon>
        <taxon>Lucifera</taxon>
    </lineage>
</organism>
<sequence>MPIYEFTCKNCGESFEQLCPVNWRGAVTCPNCKADNLEKMISRFNGAGSSSGCGSCSGKNCGSCK</sequence>
<gene>
    <name evidence="2" type="ORF">LUCI_0886</name>
</gene>